<dbReference type="Proteomes" id="UP001186944">
    <property type="component" value="Unassembled WGS sequence"/>
</dbReference>
<evidence type="ECO:0000313" key="2">
    <source>
        <dbReference type="Proteomes" id="UP001186944"/>
    </source>
</evidence>
<name>A0AA88YJE1_PINIB</name>
<protein>
    <submittedName>
        <fullName evidence="1">Uncharacterized protein</fullName>
    </submittedName>
</protein>
<evidence type="ECO:0000313" key="1">
    <source>
        <dbReference type="EMBL" id="KAK3106084.1"/>
    </source>
</evidence>
<gene>
    <name evidence="1" type="ORF">FSP39_012405</name>
</gene>
<reference evidence="1" key="1">
    <citation type="submission" date="2019-08" db="EMBL/GenBank/DDBJ databases">
        <title>The improved chromosome-level genome for the pearl oyster Pinctada fucata martensii using PacBio sequencing and Hi-C.</title>
        <authorList>
            <person name="Zheng Z."/>
        </authorList>
    </citation>
    <scope>NUCLEOTIDE SEQUENCE</scope>
    <source>
        <strain evidence="1">ZZ-2019</strain>
        <tissue evidence="1">Adductor muscle</tissue>
    </source>
</reference>
<dbReference type="AlphaFoldDB" id="A0AA88YJE1"/>
<dbReference type="PANTHER" id="PTHR34415:SF1">
    <property type="entry name" value="INTEGRASE CATALYTIC DOMAIN-CONTAINING PROTEIN"/>
    <property type="match status" value="1"/>
</dbReference>
<accession>A0AA88YJE1</accession>
<dbReference type="EMBL" id="VSWD01000003">
    <property type="protein sequence ID" value="KAK3106084.1"/>
    <property type="molecule type" value="Genomic_DNA"/>
</dbReference>
<dbReference type="PANTHER" id="PTHR34415">
    <property type="entry name" value="INTEGRASE CATALYTIC DOMAIN-CONTAINING PROTEIN"/>
    <property type="match status" value="1"/>
</dbReference>
<comment type="caution">
    <text evidence="1">The sequence shown here is derived from an EMBL/GenBank/DDBJ whole genome shotgun (WGS) entry which is preliminary data.</text>
</comment>
<keyword evidence="2" id="KW-1185">Reference proteome</keyword>
<organism evidence="1 2">
    <name type="scientific">Pinctada imbricata</name>
    <name type="common">Atlantic pearl-oyster</name>
    <name type="synonym">Pinctada martensii</name>
    <dbReference type="NCBI Taxonomy" id="66713"/>
    <lineage>
        <taxon>Eukaryota</taxon>
        <taxon>Metazoa</taxon>
        <taxon>Spiralia</taxon>
        <taxon>Lophotrochozoa</taxon>
        <taxon>Mollusca</taxon>
        <taxon>Bivalvia</taxon>
        <taxon>Autobranchia</taxon>
        <taxon>Pteriomorphia</taxon>
        <taxon>Pterioida</taxon>
        <taxon>Pterioidea</taxon>
        <taxon>Pteriidae</taxon>
        <taxon>Pinctada</taxon>
    </lineage>
</organism>
<sequence length="168" mass="18890">MCPKCEEHRDAISKAVGMEQKQEAVRLFSEHLTIVQKEREVYNKSVDDARVEMTDYVRPAGVIPPCSANLTKVHYTMDFSQAVSVPHHARQEGPLYFLVPRKLQLFGIAVEAIFRQFNYVIDEDQTIGENGTGIKGPNGVISMLHHCLQQNGFGEEECIIHCDNCAGK</sequence>
<proteinExistence type="predicted"/>